<comment type="similarity">
    <text evidence="1">Belongs to the class-II DAHP synthase family.</text>
</comment>
<dbReference type="PANTHER" id="PTHR21337:SF0">
    <property type="entry name" value="PHOSPHO-2-DEHYDRO-3-DEOXYHEPTONATE ALDOLASE"/>
    <property type="match status" value="1"/>
</dbReference>
<sequence>MSSWTPQSWRDKPVVQVPAYPDKAALEKAEARLAAFPPLVFAGEARKLKNDLAEVANGQAFLLQGGDCAESFAEHGADHIRDFFQ</sequence>
<dbReference type="EC" id="2.5.1.54" evidence="2"/>
<dbReference type="SUPFAM" id="SSF51569">
    <property type="entry name" value="Aldolase"/>
    <property type="match status" value="1"/>
</dbReference>
<dbReference type="InterPro" id="IPR002480">
    <property type="entry name" value="DAHP_synth_2"/>
</dbReference>
<protein>
    <recommendedName>
        <fullName evidence="2">3-deoxy-7-phosphoheptulonate synthase</fullName>
        <ecNumber evidence="2">2.5.1.54</ecNumber>
    </recommendedName>
</protein>
<dbReference type="Pfam" id="PF01474">
    <property type="entry name" value="DAHP_synth_2"/>
    <property type="match status" value="1"/>
</dbReference>
<dbReference type="EMBL" id="UOEO01000183">
    <property type="protein sequence ID" value="VAW21764.1"/>
    <property type="molecule type" value="Genomic_DNA"/>
</dbReference>
<proteinExistence type="inferred from homology"/>
<organism evidence="4">
    <name type="scientific">hydrothermal vent metagenome</name>
    <dbReference type="NCBI Taxonomy" id="652676"/>
    <lineage>
        <taxon>unclassified sequences</taxon>
        <taxon>metagenomes</taxon>
        <taxon>ecological metagenomes</taxon>
    </lineage>
</organism>
<feature type="non-terminal residue" evidence="4">
    <location>
        <position position="85"/>
    </location>
</feature>
<dbReference type="GO" id="GO:0003849">
    <property type="term" value="F:3-deoxy-7-phosphoheptulonate synthase activity"/>
    <property type="evidence" value="ECO:0007669"/>
    <property type="project" value="UniProtKB-EC"/>
</dbReference>
<gene>
    <name evidence="4" type="ORF">MNBD_ALPHA12-436</name>
</gene>
<accession>A0A3B0UNN7</accession>
<dbReference type="GO" id="GO:0009073">
    <property type="term" value="P:aromatic amino acid family biosynthetic process"/>
    <property type="evidence" value="ECO:0007669"/>
    <property type="project" value="InterPro"/>
</dbReference>
<evidence type="ECO:0000256" key="1">
    <source>
        <dbReference type="ARBA" id="ARBA00008911"/>
    </source>
</evidence>
<evidence type="ECO:0000256" key="3">
    <source>
        <dbReference type="ARBA" id="ARBA00022679"/>
    </source>
</evidence>
<evidence type="ECO:0000256" key="2">
    <source>
        <dbReference type="ARBA" id="ARBA00012694"/>
    </source>
</evidence>
<name>A0A3B0UNN7_9ZZZZ</name>
<dbReference type="AlphaFoldDB" id="A0A3B0UNN7"/>
<dbReference type="InterPro" id="IPR013785">
    <property type="entry name" value="Aldolase_TIM"/>
</dbReference>
<reference evidence="4" key="1">
    <citation type="submission" date="2018-06" db="EMBL/GenBank/DDBJ databases">
        <authorList>
            <person name="Zhirakovskaya E."/>
        </authorList>
    </citation>
    <scope>NUCLEOTIDE SEQUENCE</scope>
</reference>
<keyword evidence="3 4" id="KW-0808">Transferase</keyword>
<evidence type="ECO:0000313" key="4">
    <source>
        <dbReference type="EMBL" id="VAW21764.1"/>
    </source>
</evidence>
<dbReference type="Gene3D" id="3.20.20.70">
    <property type="entry name" value="Aldolase class I"/>
    <property type="match status" value="1"/>
</dbReference>
<dbReference type="PANTHER" id="PTHR21337">
    <property type="entry name" value="PHOSPHO-2-DEHYDRO-3-DEOXYHEPTONATE ALDOLASE 1, 2"/>
    <property type="match status" value="1"/>
</dbReference>